<reference evidence="4 5" key="1">
    <citation type="journal article" date="2023" name="Life. Sci Alliance">
        <title>Evolutionary insights into 3D genome organization and epigenetic landscape of Vigna mungo.</title>
        <authorList>
            <person name="Junaid A."/>
            <person name="Singh B."/>
            <person name="Bhatia S."/>
        </authorList>
    </citation>
    <scope>NUCLEOTIDE SEQUENCE [LARGE SCALE GENOMIC DNA]</scope>
    <source>
        <strain evidence="4">Urdbean</strain>
    </source>
</reference>
<gene>
    <name evidence="4" type="ORF">V8G54_037661</name>
</gene>
<keyword evidence="1" id="KW-0863">Zinc-finger</keyword>
<dbReference type="InterPro" id="IPR038765">
    <property type="entry name" value="Papain-like_cys_pep_sf"/>
</dbReference>
<dbReference type="PANTHER" id="PTHR35317:SF23">
    <property type="entry name" value="OS04G0629600 PROTEIN"/>
    <property type="match status" value="1"/>
</dbReference>
<evidence type="ECO:0000256" key="1">
    <source>
        <dbReference type="PROSITE-ProRule" id="PRU00047"/>
    </source>
</evidence>
<dbReference type="Proteomes" id="UP001374535">
    <property type="component" value="Chromosome 11"/>
</dbReference>
<dbReference type="InterPro" id="IPR001878">
    <property type="entry name" value="Znf_CCHC"/>
</dbReference>
<evidence type="ECO:0000313" key="4">
    <source>
        <dbReference type="EMBL" id="WVY92147.1"/>
    </source>
</evidence>
<dbReference type="Gene3D" id="4.10.60.10">
    <property type="entry name" value="Zinc finger, CCHC-type"/>
    <property type="match status" value="1"/>
</dbReference>
<protein>
    <recommendedName>
        <fullName evidence="3">CCHC-type domain-containing protein</fullName>
    </recommendedName>
</protein>
<dbReference type="GO" id="GO:0008270">
    <property type="term" value="F:zinc ion binding"/>
    <property type="evidence" value="ECO:0007669"/>
    <property type="project" value="UniProtKB-KW"/>
</dbReference>
<dbReference type="PANTHER" id="PTHR35317">
    <property type="entry name" value="OS04G0629600 PROTEIN"/>
    <property type="match status" value="1"/>
</dbReference>
<dbReference type="Pfam" id="PF14223">
    <property type="entry name" value="Retrotran_gag_2"/>
    <property type="match status" value="1"/>
</dbReference>
<organism evidence="4 5">
    <name type="scientific">Vigna mungo</name>
    <name type="common">Black gram</name>
    <name type="synonym">Phaseolus mungo</name>
    <dbReference type="NCBI Taxonomy" id="3915"/>
    <lineage>
        <taxon>Eukaryota</taxon>
        <taxon>Viridiplantae</taxon>
        <taxon>Streptophyta</taxon>
        <taxon>Embryophyta</taxon>
        <taxon>Tracheophyta</taxon>
        <taxon>Spermatophyta</taxon>
        <taxon>Magnoliopsida</taxon>
        <taxon>eudicotyledons</taxon>
        <taxon>Gunneridae</taxon>
        <taxon>Pentapetalae</taxon>
        <taxon>rosids</taxon>
        <taxon>fabids</taxon>
        <taxon>Fabales</taxon>
        <taxon>Fabaceae</taxon>
        <taxon>Papilionoideae</taxon>
        <taxon>50 kb inversion clade</taxon>
        <taxon>NPAAA clade</taxon>
        <taxon>indigoferoid/millettioid clade</taxon>
        <taxon>Phaseoleae</taxon>
        <taxon>Vigna</taxon>
    </lineage>
</organism>
<dbReference type="GO" id="GO:0003676">
    <property type="term" value="F:nucleic acid binding"/>
    <property type="evidence" value="ECO:0007669"/>
    <property type="project" value="InterPro"/>
</dbReference>
<dbReference type="AlphaFoldDB" id="A0AAQ3MJA9"/>
<dbReference type="EMBL" id="CP144690">
    <property type="protein sequence ID" value="WVY92147.1"/>
    <property type="molecule type" value="Genomic_DNA"/>
</dbReference>
<dbReference type="InterPro" id="IPR054722">
    <property type="entry name" value="PolX-like_BBD"/>
</dbReference>
<proteinExistence type="predicted"/>
<dbReference type="Pfam" id="PF00098">
    <property type="entry name" value="zf-CCHC"/>
    <property type="match status" value="1"/>
</dbReference>
<dbReference type="GO" id="GO:0008234">
    <property type="term" value="F:cysteine-type peptidase activity"/>
    <property type="evidence" value="ECO:0007669"/>
    <property type="project" value="InterPro"/>
</dbReference>
<evidence type="ECO:0000313" key="5">
    <source>
        <dbReference type="Proteomes" id="UP001374535"/>
    </source>
</evidence>
<name>A0AAQ3MJA9_VIGMU</name>
<dbReference type="Pfam" id="PF22936">
    <property type="entry name" value="Pol_BBD"/>
    <property type="match status" value="1"/>
</dbReference>
<accession>A0AAQ3MJA9</accession>
<dbReference type="InterPro" id="IPR000668">
    <property type="entry name" value="Peptidase_C1A_C"/>
</dbReference>
<keyword evidence="5" id="KW-1185">Reference proteome</keyword>
<evidence type="ECO:0000256" key="2">
    <source>
        <dbReference type="SAM" id="MobiDB-lite"/>
    </source>
</evidence>
<dbReference type="SUPFAM" id="SSF57756">
    <property type="entry name" value="Retrovirus zinc finger-like domains"/>
    <property type="match status" value="1"/>
</dbReference>
<feature type="compositionally biased region" description="Basic residues" evidence="2">
    <location>
        <begin position="379"/>
        <end position="388"/>
    </location>
</feature>
<keyword evidence="1" id="KW-0862">Zinc</keyword>
<dbReference type="Gene3D" id="3.90.70.10">
    <property type="entry name" value="Cysteine proteinases"/>
    <property type="match status" value="1"/>
</dbReference>
<dbReference type="SUPFAM" id="SSF54001">
    <property type="entry name" value="Cysteine proteinases"/>
    <property type="match status" value="1"/>
</dbReference>
<dbReference type="Pfam" id="PF00112">
    <property type="entry name" value="Peptidase_C1"/>
    <property type="match status" value="1"/>
</dbReference>
<sequence length="561" mass="63833">MQKNAKVVSIDSYEDVNSYDELALKKAVANQPVSVAIEGGGREFQLYSSVSFQSDFIHDLGKEGSWPLRRSSAASKFHDCFNFTGVPFPSRIIVGSWSLQRSSAALKVHDCFNFTSVPFPSRIIGLEKPGSVRRRQSLLTGTLQKAVLERERDGAMADIPATSFPVLTDKNWNRWSAQMKVLFRYQGVSAIVEEREGGPDLGGTKEEKEERRRRDDKALFIIHQCVDDAHFEKIQNAATAREAWGILVRCHAGGEKVKKVKLQSLRRQYEHLVMEDGDNVSEFFNKIVSIVNQMKGCGETITDLMLIEKIMRSLPQKFDHIVVAIEESRDLSKLKVEELQSSLEAHELRMRERNPVKIDEQALKVHHFKGNEKKSFKKWKGKAGKGKWRKDNCNTEEQEEKNDSVKGDQQRLKKDKRHIECFNCHKMGHFASECFSGKGKQKRGFQSKEAHLAQEESDSEPVTLMVMTTTDSMEPLTKNWYFDSGCSNHMTHNREWLVNFDSTKKSKVRFADDRTLLVEGMGDIIIKRSNGSQAVISNVLFVPEFKCNLISVGQLVEKGFC</sequence>
<dbReference type="SMART" id="SM00343">
    <property type="entry name" value="ZnF_C2HC"/>
    <property type="match status" value="1"/>
</dbReference>
<keyword evidence="1" id="KW-0479">Metal-binding</keyword>
<dbReference type="GO" id="GO:0006508">
    <property type="term" value="P:proteolysis"/>
    <property type="evidence" value="ECO:0007669"/>
    <property type="project" value="InterPro"/>
</dbReference>
<feature type="domain" description="CCHC-type" evidence="3">
    <location>
        <begin position="421"/>
        <end position="434"/>
    </location>
</feature>
<dbReference type="InterPro" id="IPR036875">
    <property type="entry name" value="Znf_CCHC_sf"/>
</dbReference>
<evidence type="ECO:0000259" key="3">
    <source>
        <dbReference type="PROSITE" id="PS50158"/>
    </source>
</evidence>
<feature type="region of interest" description="Disordered" evidence="2">
    <location>
        <begin position="379"/>
        <end position="410"/>
    </location>
</feature>
<feature type="compositionally biased region" description="Basic and acidic residues" evidence="2">
    <location>
        <begin position="401"/>
        <end position="410"/>
    </location>
</feature>
<dbReference type="PROSITE" id="PS50158">
    <property type="entry name" value="ZF_CCHC"/>
    <property type="match status" value="1"/>
</dbReference>